<feature type="transmembrane region" description="Helical" evidence="2">
    <location>
        <begin position="12"/>
        <end position="34"/>
    </location>
</feature>
<feature type="transmembrane region" description="Helical" evidence="2">
    <location>
        <begin position="350"/>
        <end position="374"/>
    </location>
</feature>
<keyword evidence="2" id="KW-1133">Transmembrane helix</keyword>
<evidence type="ECO:0000313" key="4">
    <source>
        <dbReference type="Proteomes" id="UP000621454"/>
    </source>
</evidence>
<dbReference type="Pfam" id="PF11271">
    <property type="entry name" value="PorA"/>
    <property type="match status" value="1"/>
</dbReference>
<evidence type="ECO:0000256" key="1">
    <source>
        <dbReference type="SAM" id="MobiDB-lite"/>
    </source>
</evidence>
<dbReference type="RefSeq" id="WP_188586009.1">
    <property type="nucleotide sequence ID" value="NZ_BMGC01000008.1"/>
</dbReference>
<dbReference type="Proteomes" id="UP000621454">
    <property type="component" value="Unassembled WGS sequence"/>
</dbReference>
<organism evidence="3 4">
    <name type="scientific">Gordonia jinhuaensis</name>
    <dbReference type="NCBI Taxonomy" id="1517702"/>
    <lineage>
        <taxon>Bacteria</taxon>
        <taxon>Bacillati</taxon>
        <taxon>Actinomycetota</taxon>
        <taxon>Actinomycetes</taxon>
        <taxon>Mycobacteriales</taxon>
        <taxon>Gordoniaceae</taxon>
        <taxon>Gordonia</taxon>
    </lineage>
</organism>
<reference evidence="3" key="2">
    <citation type="submission" date="2020-09" db="EMBL/GenBank/DDBJ databases">
        <authorList>
            <person name="Sun Q."/>
            <person name="Zhou Y."/>
        </authorList>
    </citation>
    <scope>NUCLEOTIDE SEQUENCE</scope>
    <source>
        <strain evidence="3">CGMCC 1.12827</strain>
    </source>
</reference>
<feature type="compositionally biased region" description="Basic and acidic residues" evidence="1">
    <location>
        <begin position="386"/>
        <end position="408"/>
    </location>
</feature>
<evidence type="ECO:0008006" key="5">
    <source>
        <dbReference type="Google" id="ProtNLM"/>
    </source>
</evidence>
<sequence length="501" mass="55084">MRNGRLSVKDLVGPVLIFFGVLLVVASIALPLYFVDNLEKTPMDLDSTTVSRAQRAQDAGGSDQLPATVFNQCSLKQKKFAVNEAALTQQQRIVAVEPASSQKVTLQVGTSVNIDRIKDGDEITTPTGTGEDGSCLAAVLSATIDRVTIDRSSSQASSSGGGTSELQIDSSRNTVAIRNRTGLQYRFPYDVDKKTYSYFDQTTRQAFPAKYVDEKKVAGRNTYHFTQDIPETDLSKLTDANGQPLAGTTINKPASWYGTFPDIDPTMTLPATLFYTAKRDLYVDPTTGVIIDEKLDTDQYFRFSGFSDDSPKELLDFRITNIDANFEYTGDTQKIMADEAARLARPVKLWGLWMPIVFGVLGGLFLIAAAFVIYRQNKAEPTTGTDLEHYSSGESDHDADDADHHPVYEGEYADPAYRDQGYGEHGYGEHGYGEFTYSPDHASHVQPLPSNEVTAQLPRVTLPEEGYGEQGYPKHGYGDTQQGDEWTGDEGSGNPHGRHEN</sequence>
<keyword evidence="4" id="KW-1185">Reference proteome</keyword>
<dbReference type="AlphaFoldDB" id="A0A916T4N8"/>
<keyword evidence="2" id="KW-0812">Transmembrane</keyword>
<keyword evidence="2" id="KW-0472">Membrane</keyword>
<protein>
    <recommendedName>
        <fullName evidence="5">DUF3068 domain-containing protein</fullName>
    </recommendedName>
</protein>
<comment type="caution">
    <text evidence="3">The sequence shown here is derived from an EMBL/GenBank/DDBJ whole genome shotgun (WGS) entry which is preliminary data.</text>
</comment>
<gene>
    <name evidence="3" type="ORF">GCM10011489_15290</name>
</gene>
<dbReference type="EMBL" id="BMGC01000008">
    <property type="protein sequence ID" value="GGB28049.1"/>
    <property type="molecule type" value="Genomic_DNA"/>
</dbReference>
<proteinExistence type="predicted"/>
<feature type="region of interest" description="Disordered" evidence="1">
    <location>
        <begin position="382"/>
        <end position="501"/>
    </location>
</feature>
<name>A0A916T4N8_9ACTN</name>
<dbReference type="InterPro" id="IPR021424">
    <property type="entry name" value="PorA"/>
</dbReference>
<evidence type="ECO:0000313" key="3">
    <source>
        <dbReference type="EMBL" id="GGB28049.1"/>
    </source>
</evidence>
<reference evidence="3" key="1">
    <citation type="journal article" date="2014" name="Int. J. Syst. Evol. Microbiol.">
        <title>Complete genome sequence of Corynebacterium casei LMG S-19264T (=DSM 44701T), isolated from a smear-ripened cheese.</title>
        <authorList>
            <consortium name="US DOE Joint Genome Institute (JGI-PGF)"/>
            <person name="Walter F."/>
            <person name="Albersmeier A."/>
            <person name="Kalinowski J."/>
            <person name="Ruckert C."/>
        </authorList>
    </citation>
    <scope>NUCLEOTIDE SEQUENCE</scope>
    <source>
        <strain evidence="3">CGMCC 1.12827</strain>
    </source>
</reference>
<evidence type="ECO:0000256" key="2">
    <source>
        <dbReference type="SAM" id="Phobius"/>
    </source>
</evidence>
<accession>A0A916T4N8</accession>